<dbReference type="PANTHER" id="PTHR34981:SF1">
    <property type="entry name" value="CELL DIVISION PROTEIN ZAPA"/>
    <property type="match status" value="1"/>
</dbReference>
<sequence>MPQESRGNPGEYVTVEIYDQLYHLSGQNPQHIRELAALVDTKMRAVAAQGRTADSLRVAVLAALNLADEVSQATSGDVQLGHKRATRLRMLLDEVLIDERKAGT</sequence>
<dbReference type="InterPro" id="IPR036192">
    <property type="entry name" value="Cell_div_ZapA-like_sf"/>
</dbReference>
<evidence type="ECO:0000256" key="4">
    <source>
        <dbReference type="ARBA" id="ARBA00022618"/>
    </source>
</evidence>
<proteinExistence type="predicted"/>
<name>A0A2N9LQR0_9BACT</name>
<dbReference type="GO" id="GO:0000917">
    <property type="term" value="P:division septum assembly"/>
    <property type="evidence" value="ECO:0007669"/>
    <property type="project" value="UniProtKB-KW"/>
</dbReference>
<dbReference type="PANTHER" id="PTHR34981">
    <property type="entry name" value="CELL DIVISION PROTEIN ZAPA"/>
    <property type="match status" value="1"/>
</dbReference>
<evidence type="ECO:0000256" key="7">
    <source>
        <dbReference type="ARBA" id="ARBA00024910"/>
    </source>
</evidence>
<comment type="function">
    <text evidence="7">Activator of cell division through the inhibition of FtsZ GTPase activity, therefore promoting FtsZ assembly into bundles of protofilaments necessary for the formation of the division Z ring. It is recruited early at mid-cell but it is not essential for cell division.</text>
</comment>
<dbReference type="AlphaFoldDB" id="A0A2N9LQR0"/>
<dbReference type="GO" id="GO:0032153">
    <property type="term" value="C:cell division site"/>
    <property type="evidence" value="ECO:0007669"/>
    <property type="project" value="TreeGrafter"/>
</dbReference>
<gene>
    <name evidence="10" type="ORF">SBA5_50002</name>
</gene>
<evidence type="ECO:0000256" key="2">
    <source>
        <dbReference type="ARBA" id="ARBA00015195"/>
    </source>
</evidence>
<evidence type="ECO:0000256" key="1">
    <source>
        <dbReference type="ARBA" id="ARBA00004496"/>
    </source>
</evidence>
<comment type="subunit">
    <text evidence="8">Homodimer. Interacts with FtsZ.</text>
</comment>
<reference evidence="11" key="1">
    <citation type="submission" date="2018-02" db="EMBL/GenBank/DDBJ databases">
        <authorList>
            <person name="Hausmann B."/>
        </authorList>
    </citation>
    <scope>NUCLEOTIDE SEQUENCE [LARGE SCALE GENOMIC DNA]</scope>
    <source>
        <strain evidence="11">Peat soil MAG SbA5</strain>
    </source>
</reference>
<evidence type="ECO:0000313" key="11">
    <source>
        <dbReference type="Proteomes" id="UP000239735"/>
    </source>
</evidence>
<evidence type="ECO:0000256" key="8">
    <source>
        <dbReference type="ARBA" id="ARBA00026068"/>
    </source>
</evidence>
<dbReference type="Pfam" id="PF05164">
    <property type="entry name" value="ZapA"/>
    <property type="match status" value="1"/>
</dbReference>
<protein>
    <recommendedName>
        <fullName evidence="2">Cell division protein ZapA</fullName>
    </recommendedName>
    <alternativeName>
        <fullName evidence="9">Z ring-associated protein ZapA</fullName>
    </alternativeName>
</protein>
<keyword evidence="6" id="KW-0131">Cell cycle</keyword>
<keyword evidence="3" id="KW-0963">Cytoplasm</keyword>
<dbReference type="SUPFAM" id="SSF102829">
    <property type="entry name" value="Cell division protein ZapA-like"/>
    <property type="match status" value="1"/>
</dbReference>
<dbReference type="GO" id="GO:0030428">
    <property type="term" value="C:cell septum"/>
    <property type="evidence" value="ECO:0007669"/>
    <property type="project" value="TreeGrafter"/>
</dbReference>
<keyword evidence="5" id="KW-0717">Septation</keyword>
<dbReference type="Proteomes" id="UP000239735">
    <property type="component" value="Unassembled WGS sequence"/>
</dbReference>
<dbReference type="InterPro" id="IPR053712">
    <property type="entry name" value="Bac_CellDiv_Activator"/>
</dbReference>
<dbReference type="OrthoDB" id="9808604at2"/>
<evidence type="ECO:0000313" key="10">
    <source>
        <dbReference type="EMBL" id="SPE25413.1"/>
    </source>
</evidence>
<organism evidence="10 11">
    <name type="scientific">Candidatus Sulfuritelmatomonas gaucii</name>
    <dbReference type="NCBI Taxonomy" id="2043161"/>
    <lineage>
        <taxon>Bacteria</taxon>
        <taxon>Pseudomonadati</taxon>
        <taxon>Acidobacteriota</taxon>
        <taxon>Terriglobia</taxon>
        <taxon>Terriglobales</taxon>
        <taxon>Acidobacteriaceae</taxon>
        <taxon>Candidatus Sulfuritelmatomonas</taxon>
    </lineage>
</organism>
<dbReference type="GO" id="GO:0000921">
    <property type="term" value="P:septin ring assembly"/>
    <property type="evidence" value="ECO:0007669"/>
    <property type="project" value="TreeGrafter"/>
</dbReference>
<dbReference type="GO" id="GO:0043093">
    <property type="term" value="P:FtsZ-dependent cytokinesis"/>
    <property type="evidence" value="ECO:0007669"/>
    <property type="project" value="TreeGrafter"/>
</dbReference>
<evidence type="ECO:0000256" key="9">
    <source>
        <dbReference type="ARBA" id="ARBA00033158"/>
    </source>
</evidence>
<dbReference type="InterPro" id="IPR007838">
    <property type="entry name" value="Cell_div_ZapA-like"/>
</dbReference>
<dbReference type="GO" id="GO:0005829">
    <property type="term" value="C:cytosol"/>
    <property type="evidence" value="ECO:0007669"/>
    <property type="project" value="TreeGrafter"/>
</dbReference>
<dbReference type="Gene3D" id="6.10.250.790">
    <property type="match status" value="1"/>
</dbReference>
<evidence type="ECO:0000256" key="5">
    <source>
        <dbReference type="ARBA" id="ARBA00023210"/>
    </source>
</evidence>
<accession>A0A2N9LQR0</accession>
<evidence type="ECO:0000256" key="3">
    <source>
        <dbReference type="ARBA" id="ARBA00022490"/>
    </source>
</evidence>
<dbReference type="EMBL" id="OKRB01000108">
    <property type="protein sequence ID" value="SPE25413.1"/>
    <property type="molecule type" value="Genomic_DNA"/>
</dbReference>
<evidence type="ECO:0000256" key="6">
    <source>
        <dbReference type="ARBA" id="ARBA00023306"/>
    </source>
</evidence>
<keyword evidence="4" id="KW-0132">Cell division</keyword>
<comment type="subcellular location">
    <subcellularLocation>
        <location evidence="1">Cytoplasm</location>
    </subcellularLocation>
</comment>